<protein>
    <submittedName>
        <fullName evidence="1">Protein root hair defective 3</fullName>
    </submittedName>
</protein>
<dbReference type="EMBL" id="BKCJ011874532">
    <property type="protein sequence ID" value="GFD60177.1"/>
    <property type="molecule type" value="Genomic_DNA"/>
</dbReference>
<proteinExistence type="predicted"/>
<evidence type="ECO:0000313" key="1">
    <source>
        <dbReference type="EMBL" id="GFD60177.1"/>
    </source>
</evidence>
<name>A0A699XKJ1_TANCI</name>
<accession>A0A699XKJ1</accession>
<organism evidence="1">
    <name type="scientific">Tanacetum cinerariifolium</name>
    <name type="common">Dalmatian daisy</name>
    <name type="synonym">Chrysanthemum cinerariifolium</name>
    <dbReference type="NCBI Taxonomy" id="118510"/>
    <lineage>
        <taxon>Eukaryota</taxon>
        <taxon>Viridiplantae</taxon>
        <taxon>Streptophyta</taxon>
        <taxon>Embryophyta</taxon>
        <taxon>Tracheophyta</taxon>
        <taxon>Spermatophyta</taxon>
        <taxon>Magnoliopsida</taxon>
        <taxon>eudicotyledons</taxon>
        <taxon>Gunneridae</taxon>
        <taxon>Pentapetalae</taxon>
        <taxon>asterids</taxon>
        <taxon>campanulids</taxon>
        <taxon>Asterales</taxon>
        <taxon>Asteraceae</taxon>
        <taxon>Asteroideae</taxon>
        <taxon>Anthemideae</taxon>
        <taxon>Anthemidinae</taxon>
        <taxon>Tanacetum</taxon>
    </lineage>
</organism>
<sequence length="58" mass="6543">ERDPTMPDIGMRLANMEKDIATIKGTMDWLQRSMIRVVNHLQVPPEPPDDEAGPSTIQ</sequence>
<gene>
    <name evidence="1" type="ORF">Tci_932146</name>
</gene>
<comment type="caution">
    <text evidence="1">The sequence shown here is derived from an EMBL/GenBank/DDBJ whole genome shotgun (WGS) entry which is preliminary data.</text>
</comment>
<reference evidence="1" key="1">
    <citation type="journal article" date="2019" name="Sci. Rep.">
        <title>Draft genome of Tanacetum cinerariifolium, the natural source of mosquito coil.</title>
        <authorList>
            <person name="Yamashiro T."/>
            <person name="Shiraishi A."/>
            <person name="Satake H."/>
            <person name="Nakayama K."/>
        </authorList>
    </citation>
    <scope>NUCLEOTIDE SEQUENCE</scope>
</reference>
<dbReference type="AlphaFoldDB" id="A0A699XKJ1"/>
<feature type="non-terminal residue" evidence="1">
    <location>
        <position position="1"/>
    </location>
</feature>